<dbReference type="PANTHER" id="PTHR43798">
    <property type="entry name" value="MONOACYLGLYCEROL LIPASE"/>
    <property type="match status" value="1"/>
</dbReference>
<comment type="caution">
    <text evidence="4">The sequence shown here is derived from an EMBL/GenBank/DDBJ whole genome shotgun (WGS) entry which is preliminary data.</text>
</comment>
<accession>A0ABW0JLZ2</accession>
<dbReference type="PROSITE" id="PS51257">
    <property type="entry name" value="PROKAR_LIPOPROTEIN"/>
    <property type="match status" value="1"/>
</dbReference>
<evidence type="ECO:0000256" key="1">
    <source>
        <dbReference type="ARBA" id="ARBA00022801"/>
    </source>
</evidence>
<dbReference type="PANTHER" id="PTHR43798:SF31">
    <property type="entry name" value="AB HYDROLASE SUPERFAMILY PROTEIN YCLE"/>
    <property type="match status" value="1"/>
</dbReference>
<dbReference type="InterPro" id="IPR000073">
    <property type="entry name" value="AB_hydrolase_1"/>
</dbReference>
<evidence type="ECO:0000259" key="3">
    <source>
        <dbReference type="Pfam" id="PF12697"/>
    </source>
</evidence>
<keyword evidence="1 4" id="KW-0378">Hydrolase</keyword>
<proteinExistence type="predicted"/>
<organism evidence="4 5">
    <name type="scientific">Rhodanobacter umsongensis</name>
    <dbReference type="NCBI Taxonomy" id="633153"/>
    <lineage>
        <taxon>Bacteria</taxon>
        <taxon>Pseudomonadati</taxon>
        <taxon>Pseudomonadota</taxon>
        <taxon>Gammaproteobacteria</taxon>
        <taxon>Lysobacterales</taxon>
        <taxon>Rhodanobacteraceae</taxon>
        <taxon>Rhodanobacter</taxon>
    </lineage>
</organism>
<dbReference type="InterPro" id="IPR029058">
    <property type="entry name" value="AB_hydrolase_fold"/>
</dbReference>
<sequence length="311" mass="32815">MKIMPRIAALVALVLSGSAACAVPPAISATAAIRDGAFTTDDGARIHYLQAGKPGAAPALVLIPGWTLTASLWREQLQRFSTDRMVLAIDSRSQGISSKMETGNTPEQRARDLHALLGQLHVDRFVIVGWSQGAQDVAAYVQQFGTGALAGVVFVDSPVSAGTAELDIRKAFSKVILSGLAVYANHPAEYSEGMVRSIFKRPHPDLDIDAVIAQARQTPPAIGAVMLVSDIFGADRRPALKKIDCPTLVIASADSPLLDAQKAMAAEIAGSQLVVVSNTGHAVFVDDPSVFDDALAKLLLRSASPHPDPRL</sequence>
<name>A0ABW0JLZ2_9GAMM</name>
<dbReference type="Gene3D" id="3.40.50.1820">
    <property type="entry name" value="alpha/beta hydrolase"/>
    <property type="match status" value="1"/>
</dbReference>
<dbReference type="GO" id="GO:0016787">
    <property type="term" value="F:hydrolase activity"/>
    <property type="evidence" value="ECO:0007669"/>
    <property type="project" value="UniProtKB-KW"/>
</dbReference>
<dbReference type="SUPFAM" id="SSF53474">
    <property type="entry name" value="alpha/beta-Hydrolases"/>
    <property type="match status" value="1"/>
</dbReference>
<feature type="signal peptide" evidence="2">
    <location>
        <begin position="1"/>
        <end position="22"/>
    </location>
</feature>
<feature type="chain" id="PRO_5047304044" evidence="2">
    <location>
        <begin position="23"/>
        <end position="311"/>
    </location>
</feature>
<dbReference type="RefSeq" id="WP_377304480.1">
    <property type="nucleotide sequence ID" value="NZ_JBHSMK010000005.1"/>
</dbReference>
<dbReference type="InterPro" id="IPR050266">
    <property type="entry name" value="AB_hydrolase_sf"/>
</dbReference>
<evidence type="ECO:0000256" key="2">
    <source>
        <dbReference type="SAM" id="SignalP"/>
    </source>
</evidence>
<evidence type="ECO:0000313" key="5">
    <source>
        <dbReference type="Proteomes" id="UP001596013"/>
    </source>
</evidence>
<feature type="domain" description="AB hydrolase-1" evidence="3">
    <location>
        <begin position="60"/>
        <end position="291"/>
    </location>
</feature>
<gene>
    <name evidence="4" type="ORF">ACFPME_09330</name>
</gene>
<reference evidence="5" key="1">
    <citation type="journal article" date="2019" name="Int. J. Syst. Evol. Microbiol.">
        <title>The Global Catalogue of Microorganisms (GCM) 10K type strain sequencing project: providing services to taxonomists for standard genome sequencing and annotation.</title>
        <authorList>
            <consortium name="The Broad Institute Genomics Platform"/>
            <consortium name="The Broad Institute Genome Sequencing Center for Infectious Disease"/>
            <person name="Wu L."/>
            <person name="Ma J."/>
        </authorList>
    </citation>
    <scope>NUCLEOTIDE SEQUENCE [LARGE SCALE GENOMIC DNA]</scope>
    <source>
        <strain evidence="5">JCM 17130</strain>
    </source>
</reference>
<dbReference type="EMBL" id="JBHSMK010000005">
    <property type="protein sequence ID" value="MFC5436755.1"/>
    <property type="molecule type" value="Genomic_DNA"/>
</dbReference>
<evidence type="ECO:0000313" key="4">
    <source>
        <dbReference type="EMBL" id="MFC5436755.1"/>
    </source>
</evidence>
<protein>
    <submittedName>
        <fullName evidence="4">Alpha/beta fold hydrolase</fullName>
    </submittedName>
</protein>
<keyword evidence="2" id="KW-0732">Signal</keyword>
<dbReference type="Pfam" id="PF12697">
    <property type="entry name" value="Abhydrolase_6"/>
    <property type="match status" value="1"/>
</dbReference>
<dbReference type="Proteomes" id="UP001596013">
    <property type="component" value="Unassembled WGS sequence"/>
</dbReference>
<keyword evidence="5" id="KW-1185">Reference proteome</keyword>